<sequence>MQNAAKRLPGLDALRGLAALLVVVGHCFLARDGAEQGRPWIAVDVFFALSGYVMARTYEGRLAEGMSGLAFLRARIRRLWPVLAIGATLGYLLLAPTTGLSRYFMMLLWLPVPVLALAPFPLNGPQWSVVIELAVNALHVIVRRLGVIGLLALSFAAYVAMLAWAPHWHSGTLTGDFLWAVPRALCTYCLGIVLYRHFRDAPALPFWPVLLLPALLLVSPPDWLIAPLAMTILVCALSNPPAMLLRPLVWLGDLSFPLYAIHSPIVLAIHKAALPVWLAIPVSVAAAHLMVAFGGSRLTIRNLRPLFPKTV</sequence>
<dbReference type="Pfam" id="PF01757">
    <property type="entry name" value="Acyl_transf_3"/>
    <property type="match status" value="1"/>
</dbReference>
<evidence type="ECO:0000313" key="3">
    <source>
        <dbReference type="EMBL" id="PKB25278.1"/>
    </source>
</evidence>
<keyword evidence="1" id="KW-1133">Transmembrane helix</keyword>
<feature type="transmembrane region" description="Helical" evidence="1">
    <location>
        <begin position="248"/>
        <end position="270"/>
    </location>
</feature>
<dbReference type="EMBL" id="PHUF01000002">
    <property type="protein sequence ID" value="PKB25278.1"/>
    <property type="molecule type" value="Genomic_DNA"/>
</dbReference>
<feature type="transmembrane region" description="Helical" evidence="1">
    <location>
        <begin position="177"/>
        <end position="195"/>
    </location>
</feature>
<protein>
    <submittedName>
        <fullName evidence="3">Peptidoglycan/LPS O-acetylase OafA/YrhL</fullName>
    </submittedName>
</protein>
<proteinExistence type="predicted"/>
<keyword evidence="4" id="KW-1185">Reference proteome</keyword>
<dbReference type="OrthoDB" id="9796461at2"/>
<feature type="transmembrane region" description="Helical" evidence="1">
    <location>
        <begin position="37"/>
        <end position="58"/>
    </location>
</feature>
<feature type="domain" description="Acyltransferase 3" evidence="2">
    <location>
        <begin position="9"/>
        <end position="292"/>
    </location>
</feature>
<feature type="transmembrane region" description="Helical" evidence="1">
    <location>
        <begin position="145"/>
        <end position="165"/>
    </location>
</feature>
<feature type="transmembrane region" description="Helical" evidence="1">
    <location>
        <begin position="79"/>
        <end position="97"/>
    </location>
</feature>
<dbReference type="InterPro" id="IPR002656">
    <property type="entry name" value="Acyl_transf_3_dom"/>
</dbReference>
<keyword evidence="1" id="KW-0812">Transmembrane</keyword>
<reference evidence="3 4" key="1">
    <citation type="submission" date="2017-11" db="EMBL/GenBank/DDBJ databases">
        <title>Genomic Encyclopedia of Type Strains, Phase III (KMG-III): the genomes of soil and plant-associated and newly described type strains.</title>
        <authorList>
            <person name="Whitman W."/>
        </authorList>
    </citation>
    <scope>NUCLEOTIDE SEQUENCE [LARGE SCALE GENOMIC DNA]</scope>
    <source>
        <strain evidence="3 4">CGMCC 1.12274</strain>
    </source>
</reference>
<feature type="transmembrane region" description="Helical" evidence="1">
    <location>
        <begin position="202"/>
        <end position="218"/>
    </location>
</feature>
<dbReference type="PANTHER" id="PTHR23028">
    <property type="entry name" value="ACETYLTRANSFERASE"/>
    <property type="match status" value="1"/>
</dbReference>
<dbReference type="PANTHER" id="PTHR23028:SF134">
    <property type="entry name" value="PUTATIVE (AFU_ORTHOLOGUE AFUA_4G08520)-RELATED"/>
    <property type="match status" value="1"/>
</dbReference>
<feature type="transmembrane region" description="Helical" evidence="1">
    <location>
        <begin position="276"/>
        <end position="295"/>
    </location>
</feature>
<evidence type="ECO:0000259" key="2">
    <source>
        <dbReference type="Pfam" id="PF01757"/>
    </source>
</evidence>
<dbReference type="RefSeq" id="WP_100865731.1">
    <property type="nucleotide sequence ID" value="NZ_PHUF01000002.1"/>
</dbReference>
<keyword evidence="1" id="KW-0472">Membrane</keyword>
<name>A0A2N0I268_9SPHN</name>
<gene>
    <name evidence="3" type="ORF">B0I00_0471</name>
</gene>
<evidence type="ECO:0000313" key="4">
    <source>
        <dbReference type="Proteomes" id="UP000232587"/>
    </source>
</evidence>
<dbReference type="InterPro" id="IPR050879">
    <property type="entry name" value="Acyltransferase_3"/>
</dbReference>
<organism evidence="3 4">
    <name type="scientific">Novosphingobium kunmingense</name>
    <dbReference type="NCBI Taxonomy" id="1211806"/>
    <lineage>
        <taxon>Bacteria</taxon>
        <taxon>Pseudomonadati</taxon>
        <taxon>Pseudomonadota</taxon>
        <taxon>Alphaproteobacteria</taxon>
        <taxon>Sphingomonadales</taxon>
        <taxon>Sphingomonadaceae</taxon>
        <taxon>Novosphingobium</taxon>
    </lineage>
</organism>
<dbReference type="GO" id="GO:0016747">
    <property type="term" value="F:acyltransferase activity, transferring groups other than amino-acyl groups"/>
    <property type="evidence" value="ECO:0007669"/>
    <property type="project" value="InterPro"/>
</dbReference>
<feature type="transmembrane region" description="Helical" evidence="1">
    <location>
        <begin position="224"/>
        <end position="241"/>
    </location>
</feature>
<comment type="caution">
    <text evidence="3">The sequence shown here is derived from an EMBL/GenBank/DDBJ whole genome shotgun (WGS) entry which is preliminary data.</text>
</comment>
<evidence type="ECO:0000256" key="1">
    <source>
        <dbReference type="SAM" id="Phobius"/>
    </source>
</evidence>
<feature type="transmembrane region" description="Helical" evidence="1">
    <location>
        <begin position="12"/>
        <end position="31"/>
    </location>
</feature>
<accession>A0A2N0I268</accession>
<dbReference type="AlphaFoldDB" id="A0A2N0I268"/>
<dbReference type="Proteomes" id="UP000232587">
    <property type="component" value="Unassembled WGS sequence"/>
</dbReference>